<evidence type="ECO:0000313" key="2">
    <source>
        <dbReference type="Proteomes" id="UP000326924"/>
    </source>
</evidence>
<evidence type="ECO:0008006" key="3">
    <source>
        <dbReference type="Google" id="ProtNLM"/>
    </source>
</evidence>
<name>A0A5J5F6W6_9PEZI</name>
<accession>A0A5J5F6W6</accession>
<dbReference type="PANTHER" id="PTHR38436">
    <property type="entry name" value="POLYKETIDE CYCLASE SNOAL-LIKE DOMAIN"/>
    <property type="match status" value="1"/>
</dbReference>
<dbReference type="EMBL" id="VXIS01000024">
    <property type="protein sequence ID" value="KAA8912467.1"/>
    <property type="molecule type" value="Genomic_DNA"/>
</dbReference>
<gene>
    <name evidence="1" type="ORF">FN846DRAFT_933223</name>
</gene>
<sequence>MHTTKPVLFIATETATFDLSPWIEEGYDTHLLTQATSRDIENAVDDLESSDKYAIIAFGAAATAALQFASHPSRQLQAVAAYYPTTLPRMQFHPDVRILLHLPASAPFSAPTSGALKIRLYDSEPGFAIPASPTYDRLAASLAFSRTLKLLRETIGPYDVDLESIWDEHLLYEFSDRDPEKTLQTMVPNPYVNHVPTLTGGVGYDNLYRFYKDYFIPNNPPNMRMTLVSRTVGSDRIVDEMVVTFTHTCVIHWMLPGVAPTNKDVEIALVSVVCIRGGKLYHEHIYWDQASVLVQIGLLDRDLLPVAGAESTRKVLDERSVSSNQLIKDW</sequence>
<dbReference type="InterPro" id="IPR029058">
    <property type="entry name" value="AB_hydrolase_fold"/>
</dbReference>
<keyword evidence="2" id="KW-1185">Reference proteome</keyword>
<dbReference type="InterPro" id="IPR009959">
    <property type="entry name" value="Cyclase_SnoaL-like"/>
</dbReference>
<proteinExistence type="predicted"/>
<dbReference type="GO" id="GO:0030638">
    <property type="term" value="P:polyketide metabolic process"/>
    <property type="evidence" value="ECO:0007669"/>
    <property type="project" value="InterPro"/>
</dbReference>
<evidence type="ECO:0000313" key="1">
    <source>
        <dbReference type="EMBL" id="KAA8912467.1"/>
    </source>
</evidence>
<protein>
    <recommendedName>
        <fullName evidence="3">SnoaL-like domain-containing protein</fullName>
    </recommendedName>
</protein>
<dbReference type="OrthoDB" id="5440at2759"/>
<reference evidence="1 2" key="1">
    <citation type="submission" date="2019-09" db="EMBL/GenBank/DDBJ databases">
        <title>Draft genome of the ectomycorrhizal ascomycete Sphaerosporella brunnea.</title>
        <authorList>
            <consortium name="DOE Joint Genome Institute"/>
            <person name="Benucci G.M."/>
            <person name="Marozzi G."/>
            <person name="Antonielli L."/>
            <person name="Sanchez S."/>
            <person name="Marco P."/>
            <person name="Wang X."/>
            <person name="Falini L.B."/>
            <person name="Barry K."/>
            <person name="Haridas S."/>
            <person name="Lipzen A."/>
            <person name="Labutti K."/>
            <person name="Grigoriev I.V."/>
            <person name="Murat C."/>
            <person name="Martin F."/>
            <person name="Albertini E."/>
            <person name="Donnini D."/>
            <person name="Bonito G."/>
        </authorList>
    </citation>
    <scope>NUCLEOTIDE SEQUENCE [LARGE SCALE GENOMIC DNA]</scope>
    <source>
        <strain evidence="1 2">Sb_GMNB300</strain>
    </source>
</reference>
<organism evidence="1 2">
    <name type="scientific">Sphaerosporella brunnea</name>
    <dbReference type="NCBI Taxonomy" id="1250544"/>
    <lineage>
        <taxon>Eukaryota</taxon>
        <taxon>Fungi</taxon>
        <taxon>Dikarya</taxon>
        <taxon>Ascomycota</taxon>
        <taxon>Pezizomycotina</taxon>
        <taxon>Pezizomycetes</taxon>
        <taxon>Pezizales</taxon>
        <taxon>Pyronemataceae</taxon>
        <taxon>Sphaerosporella</taxon>
    </lineage>
</organism>
<dbReference type="Gene3D" id="3.10.450.50">
    <property type="match status" value="1"/>
</dbReference>
<comment type="caution">
    <text evidence="1">The sequence shown here is derived from an EMBL/GenBank/DDBJ whole genome shotgun (WGS) entry which is preliminary data.</text>
</comment>
<dbReference type="AlphaFoldDB" id="A0A5J5F6W6"/>
<dbReference type="PANTHER" id="PTHR38436:SF3">
    <property type="entry name" value="CARBOXYMETHYLENEBUTENOLIDASE-RELATED"/>
    <property type="match status" value="1"/>
</dbReference>
<dbReference type="Gene3D" id="3.40.50.1820">
    <property type="entry name" value="alpha/beta hydrolase"/>
    <property type="match status" value="1"/>
</dbReference>
<dbReference type="InParanoid" id="A0A5J5F6W6"/>
<dbReference type="Proteomes" id="UP000326924">
    <property type="component" value="Unassembled WGS sequence"/>
</dbReference>
<dbReference type="SUPFAM" id="SSF54427">
    <property type="entry name" value="NTF2-like"/>
    <property type="match status" value="1"/>
</dbReference>
<dbReference type="InterPro" id="IPR032710">
    <property type="entry name" value="NTF2-like_dom_sf"/>
</dbReference>